<accession>W7YG11</accession>
<gene>
    <name evidence="2" type="ORF">JCM21142_142</name>
</gene>
<dbReference type="Proteomes" id="UP000019402">
    <property type="component" value="Unassembled WGS sequence"/>
</dbReference>
<reference evidence="2 3" key="1">
    <citation type="journal article" date="2014" name="Genome Announc.">
        <title>Draft Genome Sequence of Cytophaga fermentans JCM 21142T, a Facultative Anaerobe Isolated from Marine Mud.</title>
        <authorList>
            <person name="Starns D."/>
            <person name="Oshima K."/>
            <person name="Suda W."/>
            <person name="Iino T."/>
            <person name="Yuki M."/>
            <person name="Inoue J."/>
            <person name="Kitamura K."/>
            <person name="Iida T."/>
            <person name="Darby A."/>
            <person name="Hattori M."/>
            <person name="Ohkuma M."/>
        </authorList>
    </citation>
    <scope>NUCLEOTIDE SEQUENCE [LARGE SCALE GENOMIC DNA]</scope>
    <source>
        <strain evidence="2 3">JCM 21142</strain>
    </source>
</reference>
<sequence>MKQFFKNIGLLFILSGIVLLLFYTTTQNRIANIHLIIAGIFEISGLIIYILTNKHIES</sequence>
<keyword evidence="1" id="KW-0472">Membrane</keyword>
<organism evidence="2 3">
    <name type="scientific">Saccharicrinis fermentans DSM 9555 = JCM 21142</name>
    <dbReference type="NCBI Taxonomy" id="869213"/>
    <lineage>
        <taxon>Bacteria</taxon>
        <taxon>Pseudomonadati</taxon>
        <taxon>Bacteroidota</taxon>
        <taxon>Bacteroidia</taxon>
        <taxon>Marinilabiliales</taxon>
        <taxon>Marinilabiliaceae</taxon>
        <taxon>Saccharicrinis</taxon>
    </lineage>
</organism>
<dbReference type="EMBL" id="BAMD01000001">
    <property type="protein sequence ID" value="GAF01534.1"/>
    <property type="molecule type" value="Genomic_DNA"/>
</dbReference>
<keyword evidence="1" id="KW-1133">Transmembrane helix</keyword>
<dbReference type="AlphaFoldDB" id="W7YG11"/>
<evidence type="ECO:0000256" key="1">
    <source>
        <dbReference type="SAM" id="Phobius"/>
    </source>
</evidence>
<keyword evidence="1" id="KW-0812">Transmembrane</keyword>
<proteinExistence type="predicted"/>
<evidence type="ECO:0000313" key="2">
    <source>
        <dbReference type="EMBL" id="GAF01534.1"/>
    </source>
</evidence>
<evidence type="ECO:0000313" key="3">
    <source>
        <dbReference type="Proteomes" id="UP000019402"/>
    </source>
</evidence>
<feature type="transmembrane region" description="Helical" evidence="1">
    <location>
        <begin position="30"/>
        <end position="52"/>
    </location>
</feature>
<keyword evidence="3" id="KW-1185">Reference proteome</keyword>
<protein>
    <submittedName>
        <fullName evidence="2">Uncharacterized protein</fullName>
    </submittedName>
</protein>
<name>W7YG11_9BACT</name>
<comment type="caution">
    <text evidence="2">The sequence shown here is derived from an EMBL/GenBank/DDBJ whole genome shotgun (WGS) entry which is preliminary data.</text>
</comment>
<dbReference type="STRING" id="869213.GCA_000517085_04540"/>
<feature type="transmembrane region" description="Helical" evidence="1">
    <location>
        <begin position="7"/>
        <end position="24"/>
    </location>
</feature>